<dbReference type="EMBL" id="WIXP02000008">
    <property type="protein sequence ID" value="KAF6206031.1"/>
    <property type="molecule type" value="Genomic_DNA"/>
</dbReference>
<keyword evidence="2" id="KW-1185">Reference proteome</keyword>
<dbReference type="AlphaFoldDB" id="A0A8S9XCL6"/>
<dbReference type="Proteomes" id="UP000466442">
    <property type="component" value="Unassembled WGS sequence"/>
</dbReference>
<organism evidence="1 2">
    <name type="scientific">Apolygus lucorum</name>
    <name type="common">Small green plant bug</name>
    <name type="synonym">Lygocoris lucorum</name>
    <dbReference type="NCBI Taxonomy" id="248454"/>
    <lineage>
        <taxon>Eukaryota</taxon>
        <taxon>Metazoa</taxon>
        <taxon>Ecdysozoa</taxon>
        <taxon>Arthropoda</taxon>
        <taxon>Hexapoda</taxon>
        <taxon>Insecta</taxon>
        <taxon>Pterygota</taxon>
        <taxon>Neoptera</taxon>
        <taxon>Paraneoptera</taxon>
        <taxon>Hemiptera</taxon>
        <taxon>Heteroptera</taxon>
        <taxon>Panheteroptera</taxon>
        <taxon>Cimicomorpha</taxon>
        <taxon>Miridae</taxon>
        <taxon>Mirini</taxon>
        <taxon>Apolygus</taxon>
    </lineage>
</organism>
<evidence type="ECO:0000313" key="1">
    <source>
        <dbReference type="EMBL" id="KAF6206031.1"/>
    </source>
</evidence>
<gene>
    <name evidence="1" type="ORF">GE061_017256</name>
</gene>
<sequence length="121" mass="13651">MIASAAPLCHTIQRYYDALGRVQVDVCNEDSVTEEKHYGSDISRVTCSLKDGQDERTVSVILKESTLDKMINEAIEENVHFTSELQILTKDETEMRAEMQAEDLKLSQANIPGISENNHCY</sequence>
<reference evidence="1" key="1">
    <citation type="journal article" date="2021" name="Mol. Ecol. Resour.">
        <title>Apolygus lucorum genome provides insights into omnivorousness and mesophyll feeding.</title>
        <authorList>
            <person name="Liu Y."/>
            <person name="Liu H."/>
            <person name="Wang H."/>
            <person name="Huang T."/>
            <person name="Liu B."/>
            <person name="Yang B."/>
            <person name="Yin L."/>
            <person name="Li B."/>
            <person name="Zhang Y."/>
            <person name="Zhang S."/>
            <person name="Jiang F."/>
            <person name="Zhang X."/>
            <person name="Ren Y."/>
            <person name="Wang B."/>
            <person name="Wang S."/>
            <person name="Lu Y."/>
            <person name="Wu K."/>
            <person name="Fan W."/>
            <person name="Wang G."/>
        </authorList>
    </citation>
    <scope>NUCLEOTIDE SEQUENCE</scope>
    <source>
        <strain evidence="1">12Hb</strain>
    </source>
</reference>
<protein>
    <submittedName>
        <fullName evidence="1">Uncharacterized protein</fullName>
    </submittedName>
</protein>
<name>A0A8S9XCL6_APOLU</name>
<proteinExistence type="predicted"/>
<comment type="caution">
    <text evidence="1">The sequence shown here is derived from an EMBL/GenBank/DDBJ whole genome shotgun (WGS) entry which is preliminary data.</text>
</comment>
<evidence type="ECO:0000313" key="2">
    <source>
        <dbReference type="Proteomes" id="UP000466442"/>
    </source>
</evidence>
<accession>A0A8S9XCL6</accession>